<comment type="caution">
    <text evidence="1">The sequence shown here is derived from an EMBL/GenBank/DDBJ whole genome shotgun (WGS) entry which is preliminary data.</text>
</comment>
<sequence>MSLHQTIWGWAELSGSVHCVATTAAWSGQMWATYWGLGLVLAAECLPVLIVTGVVFGVIGGANEIVHGAAREDPWRVASGTFAIATSAAGGVSQWLQNVRHVKYAGKAVKAANAAKKAGATVGKAKQAAKMTTSAAKALKQANVVEKINKGISATQSCVTGAKKVVKDTPAAAEGLLQGNCSKALDVAAGVAVGALSVAAAASQCGGSSEPWSHAVGKADIAKDARIKVREIAQVTRQKGPNPSFNIGGHETKSLDKVPHGVRKLWWKQLLELRKPTTRSLTTVTLNLQLF</sequence>
<protein>
    <submittedName>
        <fullName evidence="1">Uncharacterized protein</fullName>
    </submittedName>
</protein>
<reference evidence="1 2" key="1">
    <citation type="submission" date="2024-02" db="EMBL/GenBank/DDBJ databases">
        <authorList>
            <person name="Chen Y."/>
            <person name="Shah S."/>
            <person name="Dougan E. K."/>
            <person name="Thang M."/>
            <person name="Chan C."/>
        </authorList>
    </citation>
    <scope>NUCLEOTIDE SEQUENCE [LARGE SCALE GENOMIC DNA]</scope>
</reference>
<dbReference type="Proteomes" id="UP001642464">
    <property type="component" value="Unassembled WGS sequence"/>
</dbReference>
<keyword evidence="2" id="KW-1185">Reference proteome</keyword>
<dbReference type="EMBL" id="CAXAMM010019147">
    <property type="protein sequence ID" value="CAK9045083.1"/>
    <property type="molecule type" value="Genomic_DNA"/>
</dbReference>
<evidence type="ECO:0000313" key="2">
    <source>
        <dbReference type="Proteomes" id="UP001642464"/>
    </source>
</evidence>
<name>A0ABP0M1M9_9DINO</name>
<evidence type="ECO:0000313" key="1">
    <source>
        <dbReference type="EMBL" id="CAK9045083.1"/>
    </source>
</evidence>
<organism evidence="1 2">
    <name type="scientific">Durusdinium trenchii</name>
    <dbReference type="NCBI Taxonomy" id="1381693"/>
    <lineage>
        <taxon>Eukaryota</taxon>
        <taxon>Sar</taxon>
        <taxon>Alveolata</taxon>
        <taxon>Dinophyceae</taxon>
        <taxon>Suessiales</taxon>
        <taxon>Symbiodiniaceae</taxon>
        <taxon>Durusdinium</taxon>
    </lineage>
</organism>
<proteinExistence type="predicted"/>
<gene>
    <name evidence="1" type="ORF">SCF082_LOCUS25514</name>
</gene>
<accession>A0ABP0M1M9</accession>